<dbReference type="GO" id="GO:0009358">
    <property type="term" value="C:polyphosphate kinase complex"/>
    <property type="evidence" value="ECO:0007669"/>
    <property type="project" value="InterPro"/>
</dbReference>
<evidence type="ECO:0000259" key="10">
    <source>
        <dbReference type="PROSITE" id="PS50035"/>
    </source>
</evidence>
<dbReference type="InterPro" id="IPR036830">
    <property type="entry name" value="PP_kinase_middle_dom_sf"/>
</dbReference>
<keyword evidence="2 8" id="KW-0808">Transferase</keyword>
<evidence type="ECO:0000256" key="1">
    <source>
        <dbReference type="ARBA" id="ARBA00022553"/>
    </source>
</evidence>
<evidence type="ECO:0000313" key="12">
    <source>
        <dbReference type="EMBL" id="PTB89643.1"/>
    </source>
</evidence>
<dbReference type="InterPro" id="IPR025200">
    <property type="entry name" value="PPK_C_dom2"/>
</dbReference>
<dbReference type="Pfam" id="PF13090">
    <property type="entry name" value="PP_kinase_C"/>
    <property type="match status" value="1"/>
</dbReference>
<gene>
    <name evidence="12" type="primary">ppk1</name>
    <name evidence="8" type="synonym">ppk</name>
    <name evidence="12" type="ORF">C9927_01600</name>
    <name evidence="11" type="ORF">C9928_04395</name>
</gene>
<keyword evidence="3 8" id="KW-0479">Metal-binding</keyword>
<keyword evidence="1 8" id="KW-0597">Phosphoprotein</keyword>
<evidence type="ECO:0000256" key="8">
    <source>
        <dbReference type="HAMAP-Rule" id="MF_00347"/>
    </source>
</evidence>
<feature type="binding site" evidence="8">
    <location>
        <position position="586"/>
    </location>
    <ligand>
        <name>ATP</name>
        <dbReference type="ChEBI" id="CHEBI:30616"/>
    </ligand>
</feature>
<dbReference type="NCBIfam" id="NF003917">
    <property type="entry name" value="PRK05443.1-1"/>
    <property type="match status" value="1"/>
</dbReference>
<feature type="binding site" evidence="8">
    <location>
        <position position="41"/>
    </location>
    <ligand>
        <name>ATP</name>
        <dbReference type="ChEBI" id="CHEBI:30616"/>
    </ligand>
</feature>
<name>A0A2T4D751_9GAMM</name>
<evidence type="ECO:0000256" key="5">
    <source>
        <dbReference type="ARBA" id="ARBA00022777"/>
    </source>
</evidence>
<keyword evidence="6 8" id="KW-0067">ATP-binding</keyword>
<dbReference type="GO" id="GO:0005524">
    <property type="term" value="F:ATP binding"/>
    <property type="evidence" value="ECO:0007669"/>
    <property type="project" value="UniProtKB-KW"/>
</dbReference>
<dbReference type="Gene3D" id="1.20.58.310">
    <property type="entry name" value="Polyphosphate kinase N-terminal domain"/>
    <property type="match status" value="1"/>
</dbReference>
<feature type="binding site" evidence="8">
    <location>
        <position position="399"/>
    </location>
    <ligand>
        <name>Mg(2+)</name>
        <dbReference type="ChEBI" id="CHEBI:18420"/>
    </ligand>
</feature>
<dbReference type="EMBL" id="PYVF01000012">
    <property type="protein sequence ID" value="PTB89643.1"/>
    <property type="molecule type" value="Genomic_DNA"/>
</dbReference>
<accession>A0A2T4D751</accession>
<evidence type="ECO:0000256" key="9">
    <source>
        <dbReference type="RuleBase" id="RU003800"/>
    </source>
</evidence>
<dbReference type="SUPFAM" id="SSF140356">
    <property type="entry name" value="PPK N-terminal domain-like"/>
    <property type="match status" value="1"/>
</dbReference>
<evidence type="ECO:0000256" key="7">
    <source>
        <dbReference type="ARBA" id="ARBA00022842"/>
    </source>
</evidence>
<comment type="function">
    <text evidence="8 9">Catalyzes the reversible transfer of the terminal phosphate of ATP to form a long-chain polyphosphate (polyP).</text>
</comment>
<dbReference type="Proteomes" id="UP000242087">
    <property type="component" value="Unassembled WGS sequence"/>
</dbReference>
<dbReference type="NCBIfam" id="TIGR03705">
    <property type="entry name" value="poly_P_kin"/>
    <property type="match status" value="1"/>
</dbReference>
<dbReference type="Pfam" id="PF13089">
    <property type="entry name" value="PP_kinase_N"/>
    <property type="match status" value="1"/>
</dbReference>
<dbReference type="SUPFAM" id="SSF56024">
    <property type="entry name" value="Phospholipase D/nuclease"/>
    <property type="match status" value="2"/>
</dbReference>
<dbReference type="GO" id="GO:0046872">
    <property type="term" value="F:metal ion binding"/>
    <property type="evidence" value="ECO:0007669"/>
    <property type="project" value="UniProtKB-KW"/>
</dbReference>
<evidence type="ECO:0000256" key="4">
    <source>
        <dbReference type="ARBA" id="ARBA00022741"/>
    </source>
</evidence>
<proteinExistence type="inferred from homology"/>
<dbReference type="InterPro" id="IPR025198">
    <property type="entry name" value="PPK_N_dom"/>
</dbReference>
<evidence type="ECO:0000313" key="11">
    <source>
        <dbReference type="EMBL" id="PTB89204.1"/>
    </source>
</evidence>
<dbReference type="HAMAP" id="MF_00347">
    <property type="entry name" value="Polyphosphate_kinase"/>
    <property type="match status" value="1"/>
</dbReference>
<dbReference type="Pfam" id="PF02503">
    <property type="entry name" value="PP_kinase"/>
    <property type="match status" value="1"/>
</dbReference>
<dbReference type="InterPro" id="IPR036832">
    <property type="entry name" value="PPK_N_dom_sf"/>
</dbReference>
<evidence type="ECO:0000256" key="3">
    <source>
        <dbReference type="ARBA" id="ARBA00022723"/>
    </source>
</evidence>
<dbReference type="PIRSF" id="PIRSF015589">
    <property type="entry name" value="PP_kinase"/>
    <property type="match status" value="1"/>
</dbReference>
<dbReference type="Pfam" id="PF17941">
    <property type="entry name" value="PP_kinase_C_1"/>
    <property type="match status" value="1"/>
</dbReference>
<reference evidence="13 14" key="1">
    <citation type="submission" date="2018-03" db="EMBL/GenBank/DDBJ databases">
        <title>Cross-interface Injection: A General Nanoliter Liquid Handling Method Applied to Single Cells Genome Amplification Automated Nanoliter Liquid Handling Applied to Single Cell Multiple Displacement Amplification.</title>
        <authorList>
            <person name="Yun J."/>
            <person name="Xu P."/>
            <person name="Xu J."/>
            <person name="Dai X."/>
            <person name="Wang Y."/>
            <person name="Zheng X."/>
            <person name="Cao C."/>
            <person name="Yi Q."/>
            <person name="Zhu Y."/>
            <person name="Wang L."/>
            <person name="Dong Z."/>
            <person name="Huang Y."/>
            <person name="Huang L."/>
            <person name="Du W."/>
        </authorList>
    </citation>
    <scope>NUCLEOTIDE SEQUENCE [LARGE SCALE GENOMIC DNA]</scope>
    <source>
        <strain evidence="12 14">A12-4</strain>
        <strain evidence="11 13">A9-4</strain>
    </source>
</reference>
<feature type="domain" description="PLD phosphodiesterase" evidence="10">
    <location>
        <begin position="424"/>
        <end position="458"/>
    </location>
</feature>
<comment type="caution">
    <text evidence="12">The sequence shown here is derived from an EMBL/GenBank/DDBJ whole genome shotgun (WGS) entry which is preliminary data.</text>
</comment>
<dbReference type="InterPro" id="IPR001736">
    <property type="entry name" value="PLipase_D/transphosphatidylase"/>
</dbReference>
<dbReference type="Gene3D" id="3.30.1840.10">
    <property type="entry name" value="Polyphosphate kinase middle domain"/>
    <property type="match status" value="1"/>
</dbReference>
<dbReference type="EMBL" id="PYVG01000019">
    <property type="protein sequence ID" value="PTB89204.1"/>
    <property type="molecule type" value="Genomic_DNA"/>
</dbReference>
<dbReference type="PANTHER" id="PTHR30218:SF0">
    <property type="entry name" value="POLYPHOSPHATE KINASE"/>
    <property type="match status" value="1"/>
</dbReference>
<dbReference type="PANTHER" id="PTHR30218">
    <property type="entry name" value="POLYPHOSPHATE KINASE"/>
    <property type="match status" value="1"/>
</dbReference>
<feature type="binding site" evidence="8">
    <location>
        <position position="369"/>
    </location>
    <ligand>
        <name>Mg(2+)</name>
        <dbReference type="ChEBI" id="CHEBI:18420"/>
    </ligand>
</feature>
<dbReference type="SUPFAM" id="SSF143724">
    <property type="entry name" value="PHP14-like"/>
    <property type="match status" value="1"/>
</dbReference>
<evidence type="ECO:0000256" key="6">
    <source>
        <dbReference type="ARBA" id="ARBA00022840"/>
    </source>
</evidence>
<evidence type="ECO:0000313" key="14">
    <source>
        <dbReference type="Proteomes" id="UP000242087"/>
    </source>
</evidence>
<dbReference type="EC" id="2.7.4.1" evidence="8 9"/>
<dbReference type="InterPro" id="IPR003414">
    <property type="entry name" value="PP_kinase"/>
</dbReference>
<comment type="similarity">
    <text evidence="8 9">Belongs to the polyphosphate kinase 1 (PPK1) family.</text>
</comment>
<dbReference type="InterPro" id="IPR024953">
    <property type="entry name" value="PP_kinase_middle"/>
</dbReference>
<evidence type="ECO:0000313" key="13">
    <source>
        <dbReference type="Proteomes" id="UP000241514"/>
    </source>
</evidence>
<organism evidence="12 14">
    <name type="scientific">Pseudidiomarina aestuarii</name>
    <dbReference type="NCBI Taxonomy" id="624146"/>
    <lineage>
        <taxon>Bacteria</taxon>
        <taxon>Pseudomonadati</taxon>
        <taxon>Pseudomonadota</taxon>
        <taxon>Gammaproteobacteria</taxon>
        <taxon>Alteromonadales</taxon>
        <taxon>Idiomarinaceae</taxon>
        <taxon>Pseudidiomarina</taxon>
    </lineage>
</organism>
<keyword evidence="4 8" id="KW-0547">Nucleotide-binding</keyword>
<dbReference type="FunFam" id="3.30.870.10:FF:000001">
    <property type="entry name" value="Polyphosphate kinase"/>
    <property type="match status" value="1"/>
</dbReference>
<sequence>MKFFEKELSWLAFNERVLQEAADDHVPVIERIRFLGIFSSNMDEFFQVRVADVRRRIHFEKLAEDRDHASALLTQIQQKVITLQEQFDRIQVQVMAALAKKNIYVIEEGQVKPNQQKWLLQYFHDKIKRHIVPLLITDRTNLVEVLKEDHIYFCVKLEQNGTTHYAAVEVPTDELSRFILLPYHGSKRRKDVILLDNIILMFLSELFRGIIAFDKIRAFSFKMTRDADYRLTYDIEQSVLERMEEGLKQRVKADPVRLVFDKAMPGAMLRFLCDKLDMDAYDSLVGGGRYRNTRDFAKFPNIGRKSLENELLPPIEHASFAKFDNIFDAIAERDILLYYPYHKFAHVSELVRQAAYDPAVKTIHICIYRVARYSRLIHSLMDAVHNGKQVVVMVELQARFDEEANIEWAKDMTDAGIRVIFGIQGIKVHSKLLLVHRTEGQLVRRYAYIGTGNFHEQTAQVYTDFGLMTCAPTICQEVEQVFQYLDQPYRRYEFRELIVSPLNTRDRLVSLIEDEIKAVQEGGKGEIFLKLNNLVDEAIIVQLYRASRAGVKIRAIVRGMCALRPGVSGLSETIQVRSIVDRFLEHPRVYVFHNQGKPKVFISSADIMTRNIDHRVEATCPIHDDAAKQMILDILELQWKDNQKARIIDSEQINRYVKRGNRKKLRSQVEIYKYLQAEQKAK</sequence>
<dbReference type="PROSITE" id="PS50035">
    <property type="entry name" value="PLD"/>
    <property type="match status" value="1"/>
</dbReference>
<dbReference type="Proteomes" id="UP000241514">
    <property type="component" value="Unassembled WGS sequence"/>
</dbReference>
<evidence type="ECO:0000256" key="2">
    <source>
        <dbReference type="ARBA" id="ARBA00022679"/>
    </source>
</evidence>
<keyword evidence="7 8" id="KW-0460">Magnesium</keyword>
<feature type="binding site" evidence="8">
    <location>
        <position position="558"/>
    </location>
    <ligand>
        <name>ATP</name>
        <dbReference type="ChEBI" id="CHEBI:30616"/>
    </ligand>
</feature>
<dbReference type="CDD" id="cd09167">
    <property type="entry name" value="PLDc_EcPPK1_C2_like"/>
    <property type="match status" value="1"/>
</dbReference>
<comment type="PTM">
    <text evidence="8 9">An intermediate of this reaction is the autophosphorylated ppk in which a phosphate is covalently linked to a histidine residue through a N-P bond.</text>
</comment>
<dbReference type="GO" id="GO:0006799">
    <property type="term" value="P:polyphosphate biosynthetic process"/>
    <property type="evidence" value="ECO:0007669"/>
    <property type="project" value="UniProtKB-UniRule"/>
</dbReference>
<dbReference type="GO" id="GO:0008976">
    <property type="term" value="F:polyphosphate kinase activity"/>
    <property type="evidence" value="ECO:0007669"/>
    <property type="project" value="UniProtKB-UniRule"/>
</dbReference>
<dbReference type="InterPro" id="IPR041108">
    <property type="entry name" value="PP_kinase_C_1"/>
</dbReference>
<protein>
    <recommendedName>
        <fullName evidence="8 9">Polyphosphate kinase</fullName>
        <ecNumber evidence="8 9">2.7.4.1</ecNumber>
    </recommendedName>
    <alternativeName>
        <fullName evidence="8">ATP-polyphosphate phosphotransferase</fullName>
    </alternativeName>
    <alternativeName>
        <fullName evidence="8">Polyphosphoric acid kinase</fullName>
    </alternativeName>
</protein>
<keyword evidence="5 8" id="KW-0418">Kinase</keyword>
<comment type="cofactor">
    <cofactor evidence="8">
        <name>Mg(2+)</name>
        <dbReference type="ChEBI" id="CHEBI:18420"/>
    </cofactor>
</comment>
<comment type="catalytic activity">
    <reaction evidence="8 9">
        <text>[phosphate](n) + ATP = [phosphate](n+1) + ADP</text>
        <dbReference type="Rhea" id="RHEA:19573"/>
        <dbReference type="Rhea" id="RHEA-COMP:9859"/>
        <dbReference type="Rhea" id="RHEA-COMP:14280"/>
        <dbReference type="ChEBI" id="CHEBI:16838"/>
        <dbReference type="ChEBI" id="CHEBI:30616"/>
        <dbReference type="ChEBI" id="CHEBI:456216"/>
        <dbReference type="EC" id="2.7.4.1"/>
    </reaction>
</comment>
<dbReference type="AlphaFoldDB" id="A0A2T4D751"/>
<dbReference type="Gene3D" id="3.30.870.10">
    <property type="entry name" value="Endonuclease Chain A"/>
    <property type="match status" value="2"/>
</dbReference>
<feature type="active site" description="Phosphohistidine intermediate" evidence="8">
    <location>
        <position position="429"/>
    </location>
</feature>
<feature type="binding site" evidence="8">
    <location>
        <position position="462"/>
    </location>
    <ligand>
        <name>ATP</name>
        <dbReference type="ChEBI" id="CHEBI:30616"/>
    </ligand>
</feature>